<organism evidence="12 13">
    <name type="scientific">Nocardiopsis ansamitocini</name>
    <dbReference type="NCBI Taxonomy" id="1670832"/>
    <lineage>
        <taxon>Bacteria</taxon>
        <taxon>Bacillati</taxon>
        <taxon>Actinomycetota</taxon>
        <taxon>Actinomycetes</taxon>
        <taxon>Streptosporangiales</taxon>
        <taxon>Nocardiopsidaceae</taxon>
        <taxon>Nocardiopsis</taxon>
    </lineage>
</organism>
<comment type="caution">
    <text evidence="12">The sequence shown here is derived from an EMBL/GenBank/DDBJ whole genome shotgun (WGS) entry which is preliminary data.</text>
</comment>
<evidence type="ECO:0000256" key="8">
    <source>
        <dbReference type="ARBA" id="ARBA00022691"/>
    </source>
</evidence>
<dbReference type="AlphaFoldDB" id="A0A9W6PBB5"/>
<accession>A0A9W6PBB5</accession>
<gene>
    <name evidence="12" type="primary">pcm</name>
    <name evidence="12" type="ORF">Nans01_48860</name>
</gene>
<dbReference type="InterPro" id="IPR000682">
    <property type="entry name" value="PCMT"/>
</dbReference>
<dbReference type="Proteomes" id="UP001165092">
    <property type="component" value="Unassembled WGS sequence"/>
</dbReference>
<proteinExistence type="inferred from homology"/>
<evidence type="ECO:0000256" key="5">
    <source>
        <dbReference type="ARBA" id="ARBA00022490"/>
    </source>
</evidence>
<dbReference type="CDD" id="cd02440">
    <property type="entry name" value="AdoMet_MTases"/>
    <property type="match status" value="1"/>
</dbReference>
<comment type="similarity">
    <text evidence="2">Belongs to the methyltransferase superfamily. L-isoaspartyl/D-aspartyl protein methyltransferase family.</text>
</comment>
<dbReference type="GO" id="GO:0032259">
    <property type="term" value="P:methylation"/>
    <property type="evidence" value="ECO:0007669"/>
    <property type="project" value="UniProtKB-KW"/>
</dbReference>
<name>A0A9W6PBB5_9ACTN</name>
<evidence type="ECO:0000256" key="7">
    <source>
        <dbReference type="ARBA" id="ARBA00022679"/>
    </source>
</evidence>
<dbReference type="RefSeq" id="WP_285762077.1">
    <property type="nucleotide sequence ID" value="NZ_BSQG01000020.1"/>
</dbReference>
<dbReference type="EC" id="2.1.1.77" evidence="3"/>
<evidence type="ECO:0000313" key="13">
    <source>
        <dbReference type="Proteomes" id="UP001165092"/>
    </source>
</evidence>
<dbReference type="PANTHER" id="PTHR11579">
    <property type="entry name" value="PROTEIN-L-ISOASPARTATE O-METHYLTRANSFERASE"/>
    <property type="match status" value="1"/>
</dbReference>
<evidence type="ECO:0000256" key="11">
    <source>
        <dbReference type="ARBA" id="ARBA00031350"/>
    </source>
</evidence>
<keyword evidence="6" id="KW-0489">Methyltransferase</keyword>
<evidence type="ECO:0000256" key="4">
    <source>
        <dbReference type="ARBA" id="ARBA00013346"/>
    </source>
</evidence>
<evidence type="ECO:0000313" key="12">
    <source>
        <dbReference type="EMBL" id="GLU50535.1"/>
    </source>
</evidence>
<dbReference type="SUPFAM" id="SSF53335">
    <property type="entry name" value="S-adenosyl-L-methionine-dependent methyltransferases"/>
    <property type="match status" value="1"/>
</dbReference>
<reference evidence="12" key="1">
    <citation type="submission" date="2023-02" db="EMBL/GenBank/DDBJ databases">
        <title>Nocardiopsis ansamitocini NBRC 112285.</title>
        <authorList>
            <person name="Ichikawa N."/>
            <person name="Sato H."/>
            <person name="Tonouchi N."/>
        </authorList>
    </citation>
    <scope>NUCLEOTIDE SEQUENCE</scope>
    <source>
        <strain evidence="12">NBRC 112285</strain>
    </source>
</reference>
<evidence type="ECO:0000256" key="6">
    <source>
        <dbReference type="ARBA" id="ARBA00022603"/>
    </source>
</evidence>
<protein>
    <recommendedName>
        <fullName evidence="4">Protein-L-isoaspartate O-methyltransferase</fullName>
        <ecNumber evidence="3">2.1.1.77</ecNumber>
    </recommendedName>
    <alternativeName>
        <fullName evidence="11">L-isoaspartyl protein carboxyl methyltransferase</fullName>
    </alternativeName>
    <alternativeName>
        <fullName evidence="9">Protein L-isoaspartyl methyltransferase</fullName>
    </alternativeName>
    <alternativeName>
        <fullName evidence="10">Protein-beta-aspartate methyltransferase</fullName>
    </alternativeName>
</protein>
<keyword evidence="13" id="KW-1185">Reference proteome</keyword>
<dbReference type="Pfam" id="PF01135">
    <property type="entry name" value="PCMT"/>
    <property type="match status" value="1"/>
</dbReference>
<dbReference type="GO" id="GO:0004719">
    <property type="term" value="F:protein-L-isoaspartate (D-aspartate) O-methyltransferase activity"/>
    <property type="evidence" value="ECO:0007669"/>
    <property type="project" value="UniProtKB-EC"/>
</dbReference>
<dbReference type="PANTHER" id="PTHR11579:SF0">
    <property type="entry name" value="PROTEIN-L-ISOASPARTATE(D-ASPARTATE) O-METHYLTRANSFERASE"/>
    <property type="match status" value="1"/>
</dbReference>
<keyword evidence="7" id="KW-0808">Transferase</keyword>
<sequence length="378" mass="40914">MDWQQRASLLADRIAPPGSPWRQAVLATPRHRFVPNWWGPTAEGWELHAGAGAPKSWLEHAYADRSVVTRVGSVHADHADAAERPDGAATSSATLPSLVVRMYDLALIGSGMDVLDVATGSGYGAALLATRFGSRQVTTIDVDPYLVEAAARRLADAGLHPEAVVCDATRRLPGRYDRIVSMVGMPTIPESWVSALRTGGRLVTTLAGTTMLITATKHDDGRLYGRVEWERAGFMAARSGPDYPPVAAAFEAALSRPGEDIGAGRYPVLNVKEAWDVYSMLEVECPGIVHRYREDDGVRTALMVHADGSWARARAPGSETAEVHQGGPRRLWDLLDGVRDYWVEHGELPLRGARVIVPATGGLRLLRGAWRARIPADG</sequence>
<evidence type="ECO:0000256" key="1">
    <source>
        <dbReference type="ARBA" id="ARBA00004496"/>
    </source>
</evidence>
<dbReference type="EMBL" id="BSQG01000020">
    <property type="protein sequence ID" value="GLU50535.1"/>
    <property type="molecule type" value="Genomic_DNA"/>
</dbReference>
<dbReference type="GO" id="GO:0005737">
    <property type="term" value="C:cytoplasm"/>
    <property type="evidence" value="ECO:0007669"/>
    <property type="project" value="UniProtKB-SubCell"/>
</dbReference>
<evidence type="ECO:0000256" key="10">
    <source>
        <dbReference type="ARBA" id="ARBA00031323"/>
    </source>
</evidence>
<dbReference type="InterPro" id="IPR029063">
    <property type="entry name" value="SAM-dependent_MTases_sf"/>
</dbReference>
<dbReference type="Gene3D" id="3.40.50.150">
    <property type="entry name" value="Vaccinia Virus protein VP39"/>
    <property type="match status" value="1"/>
</dbReference>
<evidence type="ECO:0000256" key="3">
    <source>
        <dbReference type="ARBA" id="ARBA00011890"/>
    </source>
</evidence>
<evidence type="ECO:0000256" key="2">
    <source>
        <dbReference type="ARBA" id="ARBA00005369"/>
    </source>
</evidence>
<comment type="subcellular location">
    <subcellularLocation>
        <location evidence="1">Cytoplasm</location>
    </subcellularLocation>
</comment>
<evidence type="ECO:0000256" key="9">
    <source>
        <dbReference type="ARBA" id="ARBA00030757"/>
    </source>
</evidence>
<keyword evidence="5" id="KW-0963">Cytoplasm</keyword>
<keyword evidence="8" id="KW-0949">S-adenosyl-L-methionine</keyword>